<protein>
    <submittedName>
        <fullName evidence="1">Uncharacterized protein</fullName>
    </submittedName>
</protein>
<name>A0A8T2JGX5_9PIPI</name>
<accession>A0A8T2JGX5</accession>
<dbReference type="EMBL" id="JAACNH010000005">
    <property type="protein sequence ID" value="KAG8443572.1"/>
    <property type="molecule type" value="Genomic_DNA"/>
</dbReference>
<keyword evidence="2" id="KW-1185">Reference proteome</keyword>
<comment type="caution">
    <text evidence="1">The sequence shown here is derived from an EMBL/GenBank/DDBJ whole genome shotgun (WGS) entry which is preliminary data.</text>
</comment>
<reference evidence="1" key="1">
    <citation type="thesis" date="2020" institute="ProQuest LLC" country="789 East Eisenhower Parkway, Ann Arbor, MI, USA">
        <title>Comparative Genomics and Chromosome Evolution.</title>
        <authorList>
            <person name="Mudd A.B."/>
        </authorList>
    </citation>
    <scope>NUCLEOTIDE SEQUENCE</scope>
    <source>
        <strain evidence="1">Female2</strain>
        <tissue evidence="1">Blood</tissue>
    </source>
</reference>
<proteinExistence type="predicted"/>
<evidence type="ECO:0000313" key="2">
    <source>
        <dbReference type="Proteomes" id="UP000812440"/>
    </source>
</evidence>
<dbReference type="AlphaFoldDB" id="A0A8T2JGX5"/>
<dbReference type="Proteomes" id="UP000812440">
    <property type="component" value="Chromosome 6"/>
</dbReference>
<organism evidence="1 2">
    <name type="scientific">Hymenochirus boettgeri</name>
    <name type="common">Congo dwarf clawed frog</name>
    <dbReference type="NCBI Taxonomy" id="247094"/>
    <lineage>
        <taxon>Eukaryota</taxon>
        <taxon>Metazoa</taxon>
        <taxon>Chordata</taxon>
        <taxon>Craniata</taxon>
        <taxon>Vertebrata</taxon>
        <taxon>Euteleostomi</taxon>
        <taxon>Amphibia</taxon>
        <taxon>Batrachia</taxon>
        <taxon>Anura</taxon>
        <taxon>Pipoidea</taxon>
        <taxon>Pipidae</taxon>
        <taxon>Pipinae</taxon>
        <taxon>Hymenochirus</taxon>
    </lineage>
</organism>
<sequence length="80" mass="8834">MPRSRFPCCVTADHWIIKCDFAPNMQLRTGIAAISVVGHCGSTNNADQSATFAIDRHSLVMVTVQMECVSAYRYAAQLQQ</sequence>
<gene>
    <name evidence="1" type="ORF">GDO86_012107</name>
</gene>
<evidence type="ECO:0000313" key="1">
    <source>
        <dbReference type="EMBL" id="KAG8443572.1"/>
    </source>
</evidence>